<evidence type="ECO:0000313" key="3">
    <source>
        <dbReference type="Proteomes" id="UP001243009"/>
    </source>
</evidence>
<evidence type="ECO:0000313" key="2">
    <source>
        <dbReference type="EMBL" id="MDO9709679.1"/>
    </source>
</evidence>
<organism evidence="2 3">
    <name type="scientific">Paracraurococcus lichenis</name>
    <dbReference type="NCBI Taxonomy" id="3064888"/>
    <lineage>
        <taxon>Bacteria</taxon>
        <taxon>Pseudomonadati</taxon>
        <taxon>Pseudomonadota</taxon>
        <taxon>Alphaproteobacteria</taxon>
        <taxon>Acetobacterales</taxon>
        <taxon>Roseomonadaceae</taxon>
        <taxon>Paracraurococcus</taxon>
    </lineage>
</organism>
<proteinExistence type="predicted"/>
<dbReference type="RefSeq" id="WP_305104547.1">
    <property type="nucleotide sequence ID" value="NZ_JAUTWS010000013.1"/>
</dbReference>
<sequence length="233" mass="23551">MRRIGVTAAKATLLGAAVLLGGCSYSRTTGWLDDSSARATDRLADAGAALGAPWGRSRPIPPQDSATIARVTGTAAPLAPLRPEDGDVWPVPEAPRATLANPDAAMRGIPNYRQGELDRPSGPAPRSEWQPTDPGLPPGLRGGASTPPPPPLRQPGFPPPTAAAPVPGTTAPPPARADGRVITTPNGPAITTGGTDRVQSFITPGGGTGTAINDGNTTTLIGPNGQVQSVPSR</sequence>
<gene>
    <name evidence="2" type="ORF">Q7A36_15105</name>
</gene>
<feature type="region of interest" description="Disordered" evidence="1">
    <location>
        <begin position="76"/>
        <end position="233"/>
    </location>
</feature>
<keyword evidence="3" id="KW-1185">Reference proteome</keyword>
<dbReference type="PROSITE" id="PS51257">
    <property type="entry name" value="PROKAR_LIPOPROTEIN"/>
    <property type="match status" value="1"/>
</dbReference>
<feature type="compositionally biased region" description="Polar residues" evidence="1">
    <location>
        <begin position="192"/>
        <end position="202"/>
    </location>
</feature>
<name>A0ABT9E0K5_9PROT</name>
<accession>A0ABT9E0K5</accession>
<feature type="compositionally biased region" description="Polar residues" evidence="1">
    <location>
        <begin position="210"/>
        <end position="233"/>
    </location>
</feature>
<evidence type="ECO:0000256" key="1">
    <source>
        <dbReference type="SAM" id="MobiDB-lite"/>
    </source>
</evidence>
<protein>
    <submittedName>
        <fullName evidence="2">Uncharacterized protein</fullName>
    </submittedName>
</protein>
<dbReference type="Proteomes" id="UP001243009">
    <property type="component" value="Unassembled WGS sequence"/>
</dbReference>
<dbReference type="EMBL" id="JAUTWS010000013">
    <property type="protein sequence ID" value="MDO9709679.1"/>
    <property type="molecule type" value="Genomic_DNA"/>
</dbReference>
<reference evidence="2 3" key="1">
    <citation type="submission" date="2023-08" db="EMBL/GenBank/DDBJ databases">
        <title>The draft genome sequence of Paracraurococcus sp. LOR1-02.</title>
        <authorList>
            <person name="Kingkaew E."/>
            <person name="Tanasupawat S."/>
        </authorList>
    </citation>
    <scope>NUCLEOTIDE SEQUENCE [LARGE SCALE GENOMIC DNA]</scope>
    <source>
        <strain evidence="2 3">LOR1-02</strain>
    </source>
</reference>
<comment type="caution">
    <text evidence="2">The sequence shown here is derived from an EMBL/GenBank/DDBJ whole genome shotgun (WGS) entry which is preliminary data.</text>
</comment>
<feature type="compositionally biased region" description="Pro residues" evidence="1">
    <location>
        <begin position="146"/>
        <end position="162"/>
    </location>
</feature>